<accession>A0ABY3RS42</accession>
<evidence type="ECO:0000313" key="2">
    <source>
        <dbReference type="EMBL" id="UGS25763.1"/>
    </source>
</evidence>
<dbReference type="PANTHER" id="PTHR33990">
    <property type="entry name" value="PROTEIN YJDN-RELATED"/>
    <property type="match status" value="1"/>
</dbReference>
<evidence type="ECO:0000313" key="3">
    <source>
        <dbReference type="Proteomes" id="UP001199642"/>
    </source>
</evidence>
<dbReference type="RefSeq" id="WP_231819549.1">
    <property type="nucleotide sequence ID" value="NZ_CP082781.1"/>
</dbReference>
<proteinExistence type="predicted"/>
<protein>
    <submittedName>
        <fullName evidence="2">VOC family protein</fullName>
    </submittedName>
</protein>
<dbReference type="SUPFAM" id="SSF54593">
    <property type="entry name" value="Glyoxalase/Bleomycin resistance protein/Dihydroxybiphenyl dioxygenase"/>
    <property type="match status" value="2"/>
</dbReference>
<evidence type="ECO:0000259" key="1">
    <source>
        <dbReference type="Pfam" id="PF06983"/>
    </source>
</evidence>
<feature type="domain" description="PhnB-like" evidence="1">
    <location>
        <begin position="4"/>
        <end position="141"/>
    </location>
</feature>
<gene>
    <name evidence="2" type="ORF">K8F61_13995</name>
</gene>
<dbReference type="InterPro" id="IPR028973">
    <property type="entry name" value="PhnB-like"/>
</dbReference>
<organism evidence="2 3">
    <name type="scientific">Microbacterium resistens</name>
    <dbReference type="NCBI Taxonomy" id="156977"/>
    <lineage>
        <taxon>Bacteria</taxon>
        <taxon>Bacillati</taxon>
        <taxon>Actinomycetota</taxon>
        <taxon>Actinomycetes</taxon>
        <taxon>Micrococcales</taxon>
        <taxon>Microbacteriaceae</taxon>
        <taxon>Microbacterium</taxon>
    </lineage>
</organism>
<reference evidence="2 3" key="1">
    <citation type="submission" date="2023-01" db="EMBL/GenBank/DDBJ databases">
        <title>Characterization of estradiol degrading bacteria Microbacterium sp. MZT7 and reveal degrading genes through genome analysis.</title>
        <authorList>
            <person name="Hao P."/>
            <person name="Gao Y."/>
        </authorList>
    </citation>
    <scope>NUCLEOTIDE SEQUENCE [LARGE SCALE GENOMIC DNA]</scope>
    <source>
        <strain evidence="2 3">MZT7</strain>
    </source>
</reference>
<dbReference type="InterPro" id="IPR029068">
    <property type="entry name" value="Glyas_Bleomycin-R_OHBP_Dase"/>
</dbReference>
<dbReference type="EMBL" id="CP082781">
    <property type="protein sequence ID" value="UGS25763.1"/>
    <property type="molecule type" value="Genomic_DNA"/>
</dbReference>
<dbReference type="Pfam" id="PF06983">
    <property type="entry name" value="3-dmu-9_3-mt"/>
    <property type="match status" value="2"/>
</dbReference>
<keyword evidence="3" id="KW-1185">Reference proteome</keyword>
<feature type="domain" description="PhnB-like" evidence="1">
    <location>
        <begin position="155"/>
        <end position="274"/>
    </location>
</feature>
<dbReference type="CDD" id="cd06588">
    <property type="entry name" value="PhnB_like"/>
    <property type="match status" value="2"/>
</dbReference>
<dbReference type="Proteomes" id="UP001199642">
    <property type="component" value="Chromosome"/>
</dbReference>
<name>A0ABY3RS42_9MICO</name>
<sequence>MAGQRIIPNIWCHRVAEQAGAFYASALPGTTAEVTARYPDEGLREPQRGFAGLPVTVDVRIGEYRITLINAGDQFRPQPSISFLLAFDPRDDDGDASATRRRVTAVWDALSEGGTELIALGAHPFSPWYGWIEDRYGVSWQPMIVPPEGERRPFVTPLLTFGGAVQNRAREAMDFYTGLLPDSGILSVVPHTEPRGPARPGDVLFARFRLVGQDFAAMDSGTSRTVPFDGGVSLEVRCDGQAEIDRLWRALSAVPETEACGWCTDRFGVSWQVVPSDIGELLQRPDAFAHLMSMKRIVIDEL</sequence>
<dbReference type="Gene3D" id="3.10.180.10">
    <property type="entry name" value="2,3-Dihydroxybiphenyl 1,2-Dioxygenase, domain 1"/>
    <property type="match status" value="2"/>
</dbReference>